<dbReference type="InterPro" id="IPR027417">
    <property type="entry name" value="P-loop_NTPase"/>
</dbReference>
<feature type="domain" description="CobW/HypB/UreG nucleotide-binding" evidence="1">
    <location>
        <begin position="5"/>
        <end position="177"/>
    </location>
</feature>
<dbReference type="InterPro" id="IPR003495">
    <property type="entry name" value="CobW/HypB/UreG_nucleotide-bd"/>
</dbReference>
<gene>
    <name evidence="2" type="ORF">CGS46_07145</name>
</gene>
<dbReference type="InterPro" id="IPR051316">
    <property type="entry name" value="Zinc-reg_GTPase_activator"/>
</dbReference>
<dbReference type="Pfam" id="PF02492">
    <property type="entry name" value="cobW"/>
    <property type="match status" value="1"/>
</dbReference>
<dbReference type="PANTHER" id="PTHR13748">
    <property type="entry name" value="COBW-RELATED"/>
    <property type="match status" value="1"/>
</dbReference>
<organism evidence="2 3">
    <name type="scientific">Faecalibacterium langellae</name>
    <dbReference type="NCBI Taxonomy" id="3435293"/>
    <lineage>
        <taxon>Bacteria</taxon>
        <taxon>Bacillati</taxon>
        <taxon>Bacillota</taxon>
        <taxon>Clostridia</taxon>
        <taxon>Eubacteriales</taxon>
        <taxon>Oscillospiraceae</taxon>
        <taxon>Faecalibacterium</taxon>
    </lineage>
</organism>
<accession>A0A2A6ZBW7</accession>
<dbReference type="PANTHER" id="PTHR13748:SF62">
    <property type="entry name" value="COBW DOMAIN-CONTAINING PROTEIN"/>
    <property type="match status" value="1"/>
</dbReference>
<evidence type="ECO:0000313" key="2">
    <source>
        <dbReference type="EMBL" id="PDX58869.1"/>
    </source>
</evidence>
<dbReference type="Proteomes" id="UP000220752">
    <property type="component" value="Unassembled WGS sequence"/>
</dbReference>
<proteinExistence type="predicted"/>
<dbReference type="Gene3D" id="3.40.50.300">
    <property type="entry name" value="P-loop containing nucleotide triphosphate hydrolases"/>
    <property type="match status" value="1"/>
</dbReference>
<evidence type="ECO:0000313" key="3">
    <source>
        <dbReference type="Proteomes" id="UP000220752"/>
    </source>
</evidence>
<reference evidence="2 3" key="1">
    <citation type="journal article" date="2017" name="Front. Microbiol.">
        <title>New Insights into the Diversity of the Genus Faecalibacterium.</title>
        <authorList>
            <person name="Benevides L."/>
            <person name="Burman S."/>
            <person name="Martin R."/>
            <person name="Robert V."/>
            <person name="Thomas M."/>
            <person name="Miquel S."/>
            <person name="Chain F."/>
            <person name="Sokol H."/>
            <person name="Bermudez-Humaran L.G."/>
            <person name="Morrison M."/>
            <person name="Langella P."/>
            <person name="Azevedo V.A."/>
            <person name="Chatel J.M."/>
            <person name="Soares S."/>
        </authorList>
    </citation>
    <scope>NUCLEOTIDE SEQUENCE [LARGE SCALE GENOMIC DNA]</scope>
    <source>
        <strain evidence="3">CNCM I-4540</strain>
    </source>
</reference>
<evidence type="ECO:0000259" key="1">
    <source>
        <dbReference type="Pfam" id="PF02492"/>
    </source>
</evidence>
<keyword evidence="3" id="KW-1185">Reference proteome</keyword>
<name>A0A2A6ZBW7_9FIRM</name>
<protein>
    <submittedName>
        <fullName evidence="2">GTPase (G3E family)</fullName>
    </submittedName>
</protein>
<dbReference type="SUPFAM" id="SSF52540">
    <property type="entry name" value="P-loop containing nucleoside triphosphate hydrolases"/>
    <property type="match status" value="1"/>
</dbReference>
<sequence length="314" mass="34487">MVQVDLITGFLGAGKTTFLRRYVRYLVAQGHNVCILENDFGAVNVDAMLVQDLLGPNCDLETISGGCDCDTHQRRMRTKLIAMAMRGFDRVVVEPSGIFDVDEFFDVLRDDPLDRWYHIGNVIAIVDAMLPETLSPQAEYVLASETANAGRVLVSRTQLAGQQQTAAAVAHLTRALEGCKCSRRFAPEEIITKDWARLTDADLAVIAACGCRQASCEKLHFDEHEAFSSLCFLEQHLTLQQLQAAADHLFADAACGHVLRVKGFAPDPQGTTGWLELNATAAGRTLEPIPQGQDVLIVIGEGLDRARIETQLHR</sequence>
<comment type="caution">
    <text evidence="2">The sequence shown here is derived from an EMBL/GenBank/DDBJ whole genome shotgun (WGS) entry which is preliminary data.</text>
</comment>
<dbReference type="GO" id="GO:0005737">
    <property type="term" value="C:cytoplasm"/>
    <property type="evidence" value="ECO:0007669"/>
    <property type="project" value="TreeGrafter"/>
</dbReference>
<dbReference type="EMBL" id="NMTQ01000022">
    <property type="protein sequence ID" value="PDX58869.1"/>
    <property type="molecule type" value="Genomic_DNA"/>
</dbReference>
<dbReference type="AlphaFoldDB" id="A0A2A6ZBW7"/>